<organism evidence="2 3">
    <name type="scientific">Planosporangium flavigriseum</name>
    <dbReference type="NCBI Taxonomy" id="373681"/>
    <lineage>
        <taxon>Bacteria</taxon>
        <taxon>Bacillati</taxon>
        <taxon>Actinomycetota</taxon>
        <taxon>Actinomycetes</taxon>
        <taxon>Micromonosporales</taxon>
        <taxon>Micromonosporaceae</taxon>
        <taxon>Planosporangium</taxon>
    </lineage>
</organism>
<proteinExistence type="predicted"/>
<feature type="compositionally biased region" description="Basic and acidic residues" evidence="1">
    <location>
        <begin position="146"/>
        <end position="170"/>
    </location>
</feature>
<feature type="region of interest" description="Disordered" evidence="1">
    <location>
        <begin position="1"/>
        <end position="29"/>
    </location>
</feature>
<dbReference type="Proteomes" id="UP000653674">
    <property type="component" value="Unassembled WGS sequence"/>
</dbReference>
<sequence>MSSDSEPSSPADRLAALRDGGRAAKAADRPRRLKLDAGITVELPSPRVLARVYALPILSADAEVYARDLVIVRRQAGTAAEPQVTPSAILVDELRASLEALPDRDDAGRPYRDLRIYLRDGDPVAVATYLYDTVKAARIAAPKWRPRVERQEREAPKTPTERQQESRPRLRAREIASAECFLQLWQEDADPGDRIEAPELYEEAAEEIGQWVKDAKQKPVPYAKDVERYGLPDKPRCPGPRTFYEVADKKLGPRVRGAQGVRVYVVSSIAADLIARTEHMNDQEEKRAA</sequence>
<dbReference type="AlphaFoldDB" id="A0A8J3LT43"/>
<feature type="region of interest" description="Disordered" evidence="1">
    <location>
        <begin position="145"/>
        <end position="170"/>
    </location>
</feature>
<comment type="caution">
    <text evidence="2">The sequence shown here is derived from an EMBL/GenBank/DDBJ whole genome shotgun (WGS) entry which is preliminary data.</text>
</comment>
<evidence type="ECO:0000313" key="3">
    <source>
        <dbReference type="Proteomes" id="UP000653674"/>
    </source>
</evidence>
<evidence type="ECO:0000256" key="1">
    <source>
        <dbReference type="SAM" id="MobiDB-lite"/>
    </source>
</evidence>
<accession>A0A8J3LT43</accession>
<gene>
    <name evidence="2" type="ORF">Pfl04_47590</name>
</gene>
<feature type="compositionally biased region" description="Basic and acidic residues" evidence="1">
    <location>
        <begin position="15"/>
        <end position="29"/>
    </location>
</feature>
<keyword evidence="3" id="KW-1185">Reference proteome</keyword>
<reference evidence="2" key="1">
    <citation type="submission" date="2021-01" db="EMBL/GenBank/DDBJ databases">
        <title>Whole genome shotgun sequence of Planosporangium flavigriseum NBRC 105377.</title>
        <authorList>
            <person name="Komaki H."/>
            <person name="Tamura T."/>
        </authorList>
    </citation>
    <scope>NUCLEOTIDE SEQUENCE</scope>
    <source>
        <strain evidence="2">NBRC 105377</strain>
    </source>
</reference>
<dbReference type="EMBL" id="BONU01000052">
    <property type="protein sequence ID" value="GIG76355.1"/>
    <property type="molecule type" value="Genomic_DNA"/>
</dbReference>
<protein>
    <submittedName>
        <fullName evidence="2">Uncharacterized protein</fullName>
    </submittedName>
</protein>
<dbReference type="RefSeq" id="WP_168078601.1">
    <property type="nucleotide sequence ID" value="NZ_BAAAQJ010000004.1"/>
</dbReference>
<name>A0A8J3LT43_9ACTN</name>
<evidence type="ECO:0000313" key="2">
    <source>
        <dbReference type="EMBL" id="GIG76355.1"/>
    </source>
</evidence>